<evidence type="ECO:0000256" key="11">
    <source>
        <dbReference type="ARBA" id="ARBA00022679"/>
    </source>
</evidence>
<sequence length="1193" mass="132808">MSDLFKSAFDYFSGSANNVQNETGFVGQLIEISNVKLKIKKVIAEGGFAVVFVAQDISTGKDYALKRLLAAEEESKRNIIQEINILKKLAGHPHIIQYLSASVIDKSETQHGQTEFLLVTELCSGGSLVNILQARSTAFDLETIVKIFYQTCLAVSYMHSQQPNIIHRDLKIDNLLISSDGFIKLCDFGSATCDVYCPDLTWSANQHTNLEENLARFTTPMYRAPEMVDTWNNYIIGTPVDIWALGCILYALCFMKHPFEDGAKLRIVNANYSIPQDPKFSCFHEIIHGCFHAKPQQRFTISNILERVAAIAESNGFNPKTALNIPLPKPNIEGYNDNSNEVRRPSPPMRPEPPPNVTVNRNSSPSHPPPRPSQPLLQKKGITPADQNTPPMNQNRNLDAKHSGLFSSIKGGAGSFFKNLKDTSSKVMATVQQSIARTDLDISYITSRIVVMPFPSEGLESAYRMNYIEDVKVFLDTRHPNNKYSIYNLSGRTYHSKFGTIRIINCKFAYPDNFRAPLLNSLYQLSEDIYQYLAGDSRNVVVIHCTDGRATSATLVCGLLIYSGVCEVPEDALQMFAVKRIPPNLRASELRYLYYLSEIVKNPPNYPHYKPMTLVSLQMYPIPAFTKVRDGCRPYLEVYSENRCVLSTLEDYEQMRLYSISEGKCLLTINATVCGDVCIVLYHARNILGGVMTQGKATGIKICQIQIHTGFIPEEETTITFMKSDLDDISDSPDHFQESFRVVLSVFVSDTERKPSQPAPWLTDKTSRVPDTMFSTQLEKNEAIDNFVSQSAPKKPNVPPDRPLPPQRCAPPRPAPPSPQPQHIIRSSYRDSSDSEGETQYPKSDGNLIEETVDLLNLSSTPPTSAVGPSRTQTNPSFDLLADLSSSTDNSFGSFTSCSKPQETSSRSDKNANVADNLFDPFGTTSDENLLGGWSDFPKNPTTTPVNVGENESKDLFAGLENLGGMYIGQNKVPQMNHTFSSTMTSSPQHMPRSPSQQIPISNPMSSAPLRTPSPGHTPMAKSPADSRPDYSRSHFDMSKNGGIPNGDKTKPKSEDIFGDLLGSQGYTFTGKKDNTPRSINEMRKEELATTMDPEKLKIVEWTDGKKNNIRALLCSLHTVLWEGTKWSKCDMHQLVTAADVKKAYRKACLAVHPDKQTGTENENLAKLIFMELNNAWSDFESSAPQQKNMFGS</sequence>
<keyword evidence="16" id="KW-0007">Acetylation</keyword>
<dbReference type="PROSITE" id="PS50011">
    <property type="entry name" value="PROTEIN_KINASE_DOM"/>
    <property type="match status" value="1"/>
</dbReference>
<dbReference type="PROSITE" id="PS00108">
    <property type="entry name" value="PROTEIN_KINASE_ST"/>
    <property type="match status" value="1"/>
</dbReference>
<dbReference type="CDD" id="cd06257">
    <property type="entry name" value="DnaJ"/>
    <property type="match status" value="1"/>
</dbReference>
<feature type="region of interest" description="Disordered" evidence="25">
    <location>
        <begin position="858"/>
        <end position="915"/>
    </location>
</feature>
<evidence type="ECO:0000259" key="29">
    <source>
        <dbReference type="PROSITE" id="PS51182"/>
    </source>
</evidence>
<comment type="catalytic activity">
    <reaction evidence="21">
        <text>L-seryl-[protein] + ATP = O-phospho-L-seryl-[protein] + ADP + H(+)</text>
        <dbReference type="Rhea" id="RHEA:17989"/>
        <dbReference type="Rhea" id="RHEA-COMP:9863"/>
        <dbReference type="Rhea" id="RHEA-COMP:11604"/>
        <dbReference type="ChEBI" id="CHEBI:15378"/>
        <dbReference type="ChEBI" id="CHEBI:29999"/>
        <dbReference type="ChEBI" id="CHEBI:30616"/>
        <dbReference type="ChEBI" id="CHEBI:83421"/>
        <dbReference type="ChEBI" id="CHEBI:456216"/>
        <dbReference type="EC" id="2.7.11.1"/>
    </reaction>
</comment>
<dbReference type="GO" id="GO:0048471">
    <property type="term" value="C:perinuclear region of cytoplasm"/>
    <property type="evidence" value="ECO:0007669"/>
    <property type="project" value="UniProtKB-SubCell"/>
</dbReference>
<evidence type="ECO:0000256" key="17">
    <source>
        <dbReference type="ARBA" id="ARBA00023034"/>
    </source>
</evidence>
<dbReference type="GO" id="GO:0005524">
    <property type="term" value="F:ATP binding"/>
    <property type="evidence" value="ECO:0007669"/>
    <property type="project" value="UniProtKB-KW"/>
</dbReference>
<evidence type="ECO:0000256" key="20">
    <source>
        <dbReference type="ARBA" id="ARBA00047899"/>
    </source>
</evidence>
<keyword evidence="12" id="KW-0547">Nucleotide-binding</keyword>
<evidence type="ECO:0000313" key="31">
    <source>
        <dbReference type="Proteomes" id="UP001516400"/>
    </source>
</evidence>
<dbReference type="InterPro" id="IPR001623">
    <property type="entry name" value="DnaJ_domain"/>
</dbReference>
<evidence type="ECO:0000256" key="6">
    <source>
        <dbReference type="ARBA" id="ARBA00012513"/>
    </source>
</evidence>
<feature type="region of interest" description="Disordered" evidence="25">
    <location>
        <begin position="320"/>
        <end position="399"/>
    </location>
</feature>
<dbReference type="AlphaFoldDB" id="A0ABD2MPR4"/>
<dbReference type="FunFam" id="2.60.40.1110:FF:000001">
    <property type="entry name" value="cyclin-G-associated kinase isoform X2"/>
    <property type="match status" value="1"/>
</dbReference>
<comment type="caution">
    <text evidence="30">The sequence shown here is derived from an EMBL/GenBank/DDBJ whole genome shotgun (WGS) entry which is preliminary data.</text>
</comment>
<dbReference type="GO" id="GO:0030136">
    <property type="term" value="C:clathrin-coated vesicle"/>
    <property type="evidence" value="ECO:0007669"/>
    <property type="project" value="UniProtKB-SubCell"/>
</dbReference>
<gene>
    <name evidence="30" type="ORF">HHI36_007512</name>
</gene>
<dbReference type="InterPro" id="IPR035892">
    <property type="entry name" value="C2_domain_sf"/>
</dbReference>
<accession>A0ABD2MPR4</accession>
<evidence type="ECO:0000256" key="23">
    <source>
        <dbReference type="ARBA" id="ARBA00068393"/>
    </source>
</evidence>
<evidence type="ECO:0000259" key="26">
    <source>
        <dbReference type="PROSITE" id="PS50011"/>
    </source>
</evidence>
<comment type="similarity">
    <text evidence="5">Belongs to the protein kinase superfamily. AGC Ser/Thr protein kinase family. PKC subfamily.</text>
</comment>
<feature type="compositionally biased region" description="Polar residues" evidence="25">
    <location>
        <begin position="884"/>
        <end position="905"/>
    </location>
</feature>
<dbReference type="InterPro" id="IPR036869">
    <property type="entry name" value="J_dom_sf"/>
</dbReference>
<reference evidence="30 31" key="1">
    <citation type="journal article" date="2021" name="BMC Biol.">
        <title>Horizontally acquired antibacterial genes associated with adaptive radiation of ladybird beetles.</title>
        <authorList>
            <person name="Li H.S."/>
            <person name="Tang X.F."/>
            <person name="Huang Y.H."/>
            <person name="Xu Z.Y."/>
            <person name="Chen M.L."/>
            <person name="Du X.Y."/>
            <person name="Qiu B.Y."/>
            <person name="Chen P.T."/>
            <person name="Zhang W."/>
            <person name="Slipinski A."/>
            <person name="Escalona H.E."/>
            <person name="Waterhouse R.M."/>
            <person name="Zwick A."/>
            <person name="Pang H."/>
        </authorList>
    </citation>
    <scope>NUCLEOTIDE SEQUENCE [LARGE SCALE GENOMIC DNA]</scope>
    <source>
        <strain evidence="30">SYSU2018</strain>
    </source>
</reference>
<evidence type="ECO:0000256" key="14">
    <source>
        <dbReference type="ARBA" id="ARBA00022840"/>
    </source>
</evidence>
<dbReference type="Gene3D" id="2.60.40.1110">
    <property type="match status" value="1"/>
</dbReference>
<evidence type="ECO:0000256" key="12">
    <source>
        <dbReference type="ARBA" id="ARBA00022741"/>
    </source>
</evidence>
<proteinExistence type="inferred from homology"/>
<keyword evidence="14" id="KW-0067">ATP-binding</keyword>
<dbReference type="PROSITE" id="PS51182">
    <property type="entry name" value="C2_TENSIN"/>
    <property type="match status" value="1"/>
</dbReference>
<evidence type="ECO:0000256" key="25">
    <source>
        <dbReference type="SAM" id="MobiDB-lite"/>
    </source>
</evidence>
<feature type="compositionally biased region" description="Pro residues" evidence="25">
    <location>
        <begin position="345"/>
        <end position="356"/>
    </location>
</feature>
<evidence type="ECO:0000256" key="2">
    <source>
        <dbReference type="ARBA" id="ARBA00004246"/>
    </source>
</evidence>
<feature type="domain" description="Protein kinase" evidence="26">
    <location>
        <begin position="37"/>
        <end position="311"/>
    </location>
</feature>
<dbReference type="PANTHER" id="PTHR22967:SF105">
    <property type="entry name" value="CYCLIN-G-ASSOCIATED KINASE"/>
    <property type="match status" value="1"/>
</dbReference>
<dbReference type="InterPro" id="IPR014020">
    <property type="entry name" value="Tensin_C2-dom"/>
</dbReference>
<evidence type="ECO:0000256" key="7">
    <source>
        <dbReference type="ARBA" id="ARBA00022481"/>
    </source>
</evidence>
<dbReference type="FunFam" id="1.10.287.110:FF:000002">
    <property type="entry name" value="putative tyrosine-protein phosphatase auxilin isoform X2"/>
    <property type="match status" value="1"/>
</dbReference>
<dbReference type="SUPFAM" id="SSF56112">
    <property type="entry name" value="Protein kinase-like (PK-like)"/>
    <property type="match status" value="1"/>
</dbReference>
<dbReference type="InterPro" id="IPR000719">
    <property type="entry name" value="Prot_kinase_dom"/>
</dbReference>
<dbReference type="EMBL" id="JABFTP020000021">
    <property type="protein sequence ID" value="KAL3268396.1"/>
    <property type="molecule type" value="Genomic_DNA"/>
</dbReference>
<comment type="subcellular location">
    <subcellularLocation>
        <location evidence="2">Cell junction</location>
        <location evidence="2">Focal adhesion</location>
    </subcellularLocation>
    <subcellularLocation>
        <location evidence="3">Cytoplasm</location>
        <location evidence="3">Perinuclear region</location>
    </subcellularLocation>
    <subcellularLocation>
        <location evidence="1">Cytoplasmic vesicle</location>
        <location evidence="1">Clathrin-coated vesicle</location>
    </subcellularLocation>
    <subcellularLocation>
        <location evidence="4">Golgi apparatus</location>
        <location evidence="4">trans-Golgi network</location>
    </subcellularLocation>
</comment>
<keyword evidence="9" id="KW-0723">Serine/threonine-protein kinase</keyword>
<feature type="region of interest" description="Disordered" evidence="25">
    <location>
        <begin position="787"/>
        <end position="846"/>
    </location>
</feature>
<feature type="region of interest" description="Disordered" evidence="25">
    <location>
        <begin position="930"/>
        <end position="950"/>
    </location>
</feature>
<dbReference type="EC" id="2.7.11.1" evidence="6"/>
<name>A0ABD2MPR4_9CUCU</name>
<keyword evidence="8" id="KW-0963">Cytoplasm</keyword>
<feature type="domain" description="Phosphatase tensin-type" evidence="28">
    <location>
        <begin position="431"/>
        <end position="603"/>
    </location>
</feature>
<dbReference type="SMART" id="SM00220">
    <property type="entry name" value="S_TKc"/>
    <property type="match status" value="1"/>
</dbReference>
<dbReference type="InterPro" id="IPR011009">
    <property type="entry name" value="Kinase-like_dom_sf"/>
</dbReference>
<evidence type="ECO:0000256" key="18">
    <source>
        <dbReference type="ARBA" id="ARBA00023306"/>
    </source>
</evidence>
<dbReference type="SUPFAM" id="SSF49562">
    <property type="entry name" value="C2 domain (Calcium/lipid-binding domain, CaLB)"/>
    <property type="match status" value="1"/>
</dbReference>
<dbReference type="FunFam" id="1.10.510.10:FF:000228">
    <property type="entry name" value="cyclin-G-associated kinase isoform X1"/>
    <property type="match status" value="1"/>
</dbReference>
<feature type="compositionally biased region" description="Basic and acidic residues" evidence="25">
    <location>
        <begin position="1025"/>
        <end position="1038"/>
    </location>
</feature>
<keyword evidence="18" id="KW-0131">Cell cycle</keyword>
<feature type="compositionally biased region" description="Polar residues" evidence="25">
    <location>
        <begin position="385"/>
        <end position="397"/>
    </location>
</feature>
<keyword evidence="17" id="KW-0333">Golgi apparatus</keyword>
<dbReference type="Gene3D" id="3.90.190.10">
    <property type="entry name" value="Protein tyrosine phosphatase superfamily"/>
    <property type="match status" value="1"/>
</dbReference>
<dbReference type="Gene3D" id="1.10.287.110">
    <property type="entry name" value="DnaJ domain"/>
    <property type="match status" value="1"/>
</dbReference>
<evidence type="ECO:0000256" key="9">
    <source>
        <dbReference type="ARBA" id="ARBA00022527"/>
    </source>
</evidence>
<evidence type="ECO:0000256" key="13">
    <source>
        <dbReference type="ARBA" id="ARBA00022777"/>
    </source>
</evidence>
<keyword evidence="7" id="KW-0488">Methylation</keyword>
<feature type="region of interest" description="Disordered" evidence="25">
    <location>
        <begin position="979"/>
        <end position="1057"/>
    </location>
</feature>
<keyword evidence="19" id="KW-0968">Cytoplasmic vesicle</keyword>
<keyword evidence="13" id="KW-0418">Kinase</keyword>
<organism evidence="30 31">
    <name type="scientific">Cryptolaemus montrouzieri</name>
    <dbReference type="NCBI Taxonomy" id="559131"/>
    <lineage>
        <taxon>Eukaryota</taxon>
        <taxon>Metazoa</taxon>
        <taxon>Ecdysozoa</taxon>
        <taxon>Arthropoda</taxon>
        <taxon>Hexapoda</taxon>
        <taxon>Insecta</taxon>
        <taxon>Pterygota</taxon>
        <taxon>Neoptera</taxon>
        <taxon>Endopterygota</taxon>
        <taxon>Coleoptera</taxon>
        <taxon>Polyphaga</taxon>
        <taxon>Cucujiformia</taxon>
        <taxon>Coccinelloidea</taxon>
        <taxon>Coccinellidae</taxon>
        <taxon>Scymninae</taxon>
        <taxon>Scymnini</taxon>
        <taxon>Cryptolaemus</taxon>
    </lineage>
</organism>
<evidence type="ECO:0000256" key="5">
    <source>
        <dbReference type="ARBA" id="ARBA00005490"/>
    </source>
</evidence>
<feature type="domain" description="J" evidence="27">
    <location>
        <begin position="1125"/>
        <end position="1192"/>
    </location>
</feature>
<keyword evidence="31" id="KW-1185">Reference proteome</keyword>
<evidence type="ECO:0000256" key="8">
    <source>
        <dbReference type="ARBA" id="ARBA00022490"/>
    </source>
</evidence>
<evidence type="ECO:0000256" key="10">
    <source>
        <dbReference type="ARBA" id="ARBA00022553"/>
    </source>
</evidence>
<evidence type="ECO:0000256" key="16">
    <source>
        <dbReference type="ARBA" id="ARBA00022990"/>
    </source>
</evidence>
<comment type="catalytic activity">
    <reaction evidence="20">
        <text>L-threonyl-[protein] + ATP = O-phospho-L-threonyl-[protein] + ADP + H(+)</text>
        <dbReference type="Rhea" id="RHEA:46608"/>
        <dbReference type="Rhea" id="RHEA-COMP:11060"/>
        <dbReference type="Rhea" id="RHEA-COMP:11605"/>
        <dbReference type="ChEBI" id="CHEBI:15378"/>
        <dbReference type="ChEBI" id="CHEBI:30013"/>
        <dbReference type="ChEBI" id="CHEBI:30616"/>
        <dbReference type="ChEBI" id="CHEBI:61977"/>
        <dbReference type="ChEBI" id="CHEBI:456216"/>
        <dbReference type="EC" id="2.7.11.1"/>
    </reaction>
</comment>
<feature type="domain" description="C2 tensin-type" evidence="29">
    <location>
        <begin position="609"/>
        <end position="749"/>
    </location>
</feature>
<evidence type="ECO:0000256" key="1">
    <source>
        <dbReference type="ARBA" id="ARBA00004132"/>
    </source>
</evidence>
<dbReference type="CDD" id="cd14511">
    <property type="entry name" value="PTP_auxilin-like"/>
    <property type="match status" value="1"/>
</dbReference>
<dbReference type="GO" id="GO:0005925">
    <property type="term" value="C:focal adhesion"/>
    <property type="evidence" value="ECO:0007669"/>
    <property type="project" value="UniProtKB-SubCell"/>
</dbReference>
<evidence type="ECO:0000256" key="4">
    <source>
        <dbReference type="ARBA" id="ARBA00004601"/>
    </source>
</evidence>
<keyword evidence="11" id="KW-0808">Transferase</keyword>
<keyword evidence="10" id="KW-0597">Phosphoprotein</keyword>
<dbReference type="InterPro" id="IPR029023">
    <property type="entry name" value="Tensin_phosphatase"/>
</dbReference>
<evidence type="ECO:0000256" key="3">
    <source>
        <dbReference type="ARBA" id="ARBA00004556"/>
    </source>
</evidence>
<dbReference type="Pfam" id="PF10409">
    <property type="entry name" value="PTEN_C2"/>
    <property type="match status" value="1"/>
</dbReference>
<dbReference type="Gene3D" id="1.10.510.10">
    <property type="entry name" value="Transferase(Phosphotransferase) domain 1"/>
    <property type="match status" value="1"/>
</dbReference>
<dbReference type="PROSITE" id="PS51181">
    <property type="entry name" value="PPASE_TENSIN"/>
    <property type="match status" value="1"/>
</dbReference>
<dbReference type="GO" id="GO:0004674">
    <property type="term" value="F:protein serine/threonine kinase activity"/>
    <property type="evidence" value="ECO:0007669"/>
    <property type="project" value="UniProtKB-KW"/>
</dbReference>
<evidence type="ECO:0000259" key="27">
    <source>
        <dbReference type="PROSITE" id="PS50076"/>
    </source>
</evidence>
<protein>
    <recommendedName>
        <fullName evidence="23">Cyclin-G-associated kinase</fullName>
        <ecNumber evidence="6">2.7.11.1</ecNumber>
    </recommendedName>
    <alternativeName>
        <fullName evidence="24">DnaJ homolog subfamily C member 26</fullName>
    </alternativeName>
</protein>
<feature type="compositionally biased region" description="Pro residues" evidence="25">
    <location>
        <begin position="796"/>
        <end position="820"/>
    </location>
</feature>
<dbReference type="InterPro" id="IPR029021">
    <property type="entry name" value="Prot-tyrosine_phosphatase-like"/>
</dbReference>
<feature type="compositionally biased region" description="Polar residues" evidence="25">
    <location>
        <begin position="979"/>
        <end position="1006"/>
    </location>
</feature>
<evidence type="ECO:0000256" key="21">
    <source>
        <dbReference type="ARBA" id="ARBA00048679"/>
    </source>
</evidence>
<dbReference type="SUPFAM" id="SSF46565">
    <property type="entry name" value="Chaperone J-domain"/>
    <property type="match status" value="1"/>
</dbReference>
<evidence type="ECO:0000256" key="19">
    <source>
        <dbReference type="ARBA" id="ARBA00023329"/>
    </source>
</evidence>
<evidence type="ECO:0000256" key="24">
    <source>
        <dbReference type="ARBA" id="ARBA00076380"/>
    </source>
</evidence>
<dbReference type="GO" id="GO:0005794">
    <property type="term" value="C:Golgi apparatus"/>
    <property type="evidence" value="ECO:0007669"/>
    <property type="project" value="UniProtKB-SubCell"/>
</dbReference>
<evidence type="ECO:0000259" key="28">
    <source>
        <dbReference type="PROSITE" id="PS51181"/>
    </source>
</evidence>
<dbReference type="SUPFAM" id="SSF52799">
    <property type="entry name" value="(Phosphotyrosine protein) phosphatases II"/>
    <property type="match status" value="1"/>
</dbReference>
<dbReference type="Proteomes" id="UP001516400">
    <property type="component" value="Unassembled WGS sequence"/>
</dbReference>
<evidence type="ECO:0000313" key="30">
    <source>
        <dbReference type="EMBL" id="KAL3268396.1"/>
    </source>
</evidence>
<dbReference type="SMART" id="SM01326">
    <property type="entry name" value="PTEN_C2"/>
    <property type="match status" value="1"/>
</dbReference>
<evidence type="ECO:0000256" key="15">
    <source>
        <dbReference type="ARBA" id="ARBA00022949"/>
    </source>
</evidence>
<keyword evidence="15" id="KW-0965">Cell junction</keyword>
<dbReference type="Pfam" id="PF00069">
    <property type="entry name" value="Pkinase"/>
    <property type="match status" value="1"/>
</dbReference>
<evidence type="ECO:0000256" key="22">
    <source>
        <dbReference type="ARBA" id="ARBA00054326"/>
    </source>
</evidence>
<dbReference type="PANTHER" id="PTHR22967">
    <property type="entry name" value="SERINE/THREONINE PROTEIN KINASE"/>
    <property type="match status" value="1"/>
</dbReference>
<dbReference type="InterPro" id="IPR008271">
    <property type="entry name" value="Ser/Thr_kinase_AS"/>
</dbReference>
<comment type="function">
    <text evidence="22">Associates with cyclin G and CDK5. Seems to act as an auxilin homolog that is involved in the uncoating of clathrin-coated vesicles by Hsc70 in non-neuronal cells. Expression oscillates slightly during the cell cycle, peaking at G1. May play a role in clathrin-mediated endocytosis and intracellular trafficking, and in the dynamics of clathrin assembly/disassembly.</text>
</comment>
<dbReference type="PROSITE" id="PS50076">
    <property type="entry name" value="DNAJ_2"/>
    <property type="match status" value="1"/>
</dbReference>